<dbReference type="PANTHER" id="PTHR10629:SF52">
    <property type="entry name" value="DNA (CYTOSINE-5)-METHYLTRANSFERASE 1"/>
    <property type="match status" value="1"/>
</dbReference>
<feature type="active site" evidence="5">
    <location>
        <position position="388"/>
    </location>
</feature>
<dbReference type="EC" id="2.1.1.37" evidence="1"/>
<dbReference type="SUPFAM" id="SSF53335">
    <property type="entry name" value="S-adenosyl-L-methionine-dependent methyltransferases"/>
    <property type="match status" value="1"/>
</dbReference>
<dbReference type="Pfam" id="PF00145">
    <property type="entry name" value="DNA_methylase"/>
    <property type="match status" value="2"/>
</dbReference>
<dbReference type="InterPro" id="IPR029063">
    <property type="entry name" value="SAM-dependent_MTases_sf"/>
</dbReference>
<dbReference type="EMBL" id="CDMC01000001">
    <property type="protein sequence ID" value="CEL01739.1"/>
    <property type="molecule type" value="Genomic_DNA"/>
</dbReference>
<evidence type="ECO:0000256" key="5">
    <source>
        <dbReference type="PROSITE-ProRule" id="PRU01016"/>
    </source>
</evidence>
<dbReference type="InterPro" id="IPR031303">
    <property type="entry name" value="C5_meth_CS"/>
</dbReference>
<dbReference type="GO" id="GO:0005634">
    <property type="term" value="C:nucleus"/>
    <property type="evidence" value="ECO:0007669"/>
    <property type="project" value="TreeGrafter"/>
</dbReference>
<dbReference type="AlphaFoldDB" id="A0A0U5FQT2"/>
<comment type="similarity">
    <text evidence="5 6">Belongs to the class I-like SAM-binding methyltransferase superfamily. C5-methyltransferase family.</text>
</comment>
<gene>
    <name evidence="7" type="ORF">ASPCAL01318</name>
</gene>
<evidence type="ECO:0000313" key="7">
    <source>
        <dbReference type="EMBL" id="CEL01739.1"/>
    </source>
</evidence>
<dbReference type="GO" id="GO:0003677">
    <property type="term" value="F:DNA binding"/>
    <property type="evidence" value="ECO:0007669"/>
    <property type="project" value="TreeGrafter"/>
</dbReference>
<dbReference type="GO" id="GO:0044027">
    <property type="term" value="P:negative regulation of gene expression via chromosomal CpG island methylation"/>
    <property type="evidence" value="ECO:0007669"/>
    <property type="project" value="TreeGrafter"/>
</dbReference>
<keyword evidence="3 5" id="KW-0808">Transferase</keyword>
<reference evidence="8" key="1">
    <citation type="journal article" date="2016" name="Genome Announc.">
        <title>Draft genome sequences of fungus Aspergillus calidoustus.</title>
        <authorList>
            <person name="Horn F."/>
            <person name="Linde J."/>
            <person name="Mattern D.J."/>
            <person name="Walther G."/>
            <person name="Guthke R."/>
            <person name="Scherlach K."/>
            <person name="Martin K."/>
            <person name="Brakhage A.A."/>
            <person name="Petzke L."/>
            <person name="Valiante V."/>
        </authorList>
    </citation>
    <scope>NUCLEOTIDE SEQUENCE [LARGE SCALE GENOMIC DNA]</scope>
    <source>
        <strain evidence="8">SF006504</strain>
    </source>
</reference>
<organism evidence="7 8">
    <name type="scientific">Aspergillus calidoustus</name>
    <dbReference type="NCBI Taxonomy" id="454130"/>
    <lineage>
        <taxon>Eukaryota</taxon>
        <taxon>Fungi</taxon>
        <taxon>Dikarya</taxon>
        <taxon>Ascomycota</taxon>
        <taxon>Pezizomycotina</taxon>
        <taxon>Eurotiomycetes</taxon>
        <taxon>Eurotiomycetidae</taxon>
        <taxon>Eurotiales</taxon>
        <taxon>Aspergillaceae</taxon>
        <taxon>Aspergillus</taxon>
        <taxon>Aspergillus subgen. Nidulantes</taxon>
    </lineage>
</organism>
<dbReference type="OrthoDB" id="414133at2759"/>
<dbReference type="PROSITE" id="PS51679">
    <property type="entry name" value="SAM_MT_C5"/>
    <property type="match status" value="1"/>
</dbReference>
<keyword evidence="4 5" id="KW-0949">S-adenosyl-L-methionine</keyword>
<dbReference type="OMA" id="KPRVHTM"/>
<proteinExistence type="inferred from homology"/>
<dbReference type="NCBIfam" id="TIGR00675">
    <property type="entry name" value="dcm"/>
    <property type="match status" value="1"/>
</dbReference>
<name>A0A0U5FQT2_ASPCI</name>
<evidence type="ECO:0000256" key="1">
    <source>
        <dbReference type="ARBA" id="ARBA00011975"/>
    </source>
</evidence>
<sequence>MDGHYHSVNNPRPYHCDNSHYHSIDGGCHSVEEYEESNASSVTIDSLSIDNDPDRLYFLRENSRTITPFSSFPPGAREIIDLTGEENLHEGDYVTDECFEVLREDWLRSVKAKSPDQIVPPTRTRLEDVCVGGIVYMPGQSVELLLDNTFLRISSIWRESDGQITLGGRRLLKAKHHAGTYIPQGSVWKNELVWVENETSEVALDFVKKFIPLHFTNYCHVSNDHEKARRPAHLFCRLKEILNCRSGATSVEYLSYGEADPGYRVEPTILRQSWRGPTAAFGTEKAPQTPIVVLDDIENEQQPDLIEGQRRSGKYTFGDAFCGAGGVSCGAEAAGLEATWAFDISSHAAQSYRLNFPRADCWTSDIFNFLTNNEGYLRVDVTHGSPPCQTFSPAHTIESANDDANSACIFSCGNLIRKAKPRVHTMEETSGLFERHKETFYGVIHDFIEIGYSVRWALLNCMEYGVPQSRKRLIIIAAGPGETLPQMPKPTHGIPGSGLRDLATINQMISNIPPGTPDHDIEGARIRSAQKHRPPFDANQQARTITCGGGENNYHPSGTRCFTNREFACLQTFPLSFRFGPREVRKQIGNAVPPLLAKGIYGEIIRSLQQTDEQEMRESTRALDP</sequence>
<evidence type="ECO:0000256" key="2">
    <source>
        <dbReference type="ARBA" id="ARBA00022603"/>
    </source>
</evidence>
<dbReference type="STRING" id="454130.A0A0U5FQT2"/>
<evidence type="ECO:0000256" key="6">
    <source>
        <dbReference type="RuleBase" id="RU000416"/>
    </source>
</evidence>
<dbReference type="GO" id="GO:0003886">
    <property type="term" value="F:DNA (cytosine-5-)-methyltransferase activity"/>
    <property type="evidence" value="ECO:0007669"/>
    <property type="project" value="UniProtKB-EC"/>
</dbReference>
<dbReference type="PRINTS" id="PR00105">
    <property type="entry name" value="C5METTRFRASE"/>
</dbReference>
<accession>A0A0U5FQT2</accession>
<dbReference type="InterPro" id="IPR001525">
    <property type="entry name" value="C5_MeTfrase"/>
</dbReference>
<protein>
    <recommendedName>
        <fullName evidence="1">DNA (cytosine-5-)-methyltransferase</fullName>
        <ecNumber evidence="1">2.1.1.37</ecNumber>
    </recommendedName>
</protein>
<dbReference type="Proteomes" id="UP000054771">
    <property type="component" value="Unassembled WGS sequence"/>
</dbReference>
<evidence type="ECO:0000256" key="3">
    <source>
        <dbReference type="ARBA" id="ARBA00022679"/>
    </source>
</evidence>
<dbReference type="InterPro" id="IPR050390">
    <property type="entry name" value="C5-Methyltransferase"/>
</dbReference>
<evidence type="ECO:0000313" key="8">
    <source>
        <dbReference type="Proteomes" id="UP000054771"/>
    </source>
</evidence>
<dbReference type="Gene3D" id="3.90.120.10">
    <property type="entry name" value="DNA Methylase, subunit A, domain 2"/>
    <property type="match status" value="1"/>
</dbReference>
<keyword evidence="2 5" id="KW-0489">Methyltransferase</keyword>
<dbReference type="GO" id="GO:0032259">
    <property type="term" value="P:methylation"/>
    <property type="evidence" value="ECO:0007669"/>
    <property type="project" value="UniProtKB-KW"/>
</dbReference>
<dbReference type="Gene3D" id="3.40.50.150">
    <property type="entry name" value="Vaccinia Virus protein VP39"/>
    <property type="match status" value="1"/>
</dbReference>
<keyword evidence="8" id="KW-1185">Reference proteome</keyword>
<dbReference type="PROSITE" id="PS00095">
    <property type="entry name" value="C5_MTASE_2"/>
    <property type="match status" value="1"/>
</dbReference>
<evidence type="ECO:0000256" key="4">
    <source>
        <dbReference type="ARBA" id="ARBA00022691"/>
    </source>
</evidence>
<dbReference type="PANTHER" id="PTHR10629">
    <property type="entry name" value="CYTOSINE-SPECIFIC METHYLTRANSFERASE"/>
    <property type="match status" value="1"/>
</dbReference>